<keyword evidence="7" id="KW-1185">Reference proteome</keyword>
<dbReference type="InterPro" id="IPR037923">
    <property type="entry name" value="HTH-like"/>
</dbReference>
<evidence type="ECO:0000256" key="4">
    <source>
        <dbReference type="SAM" id="Coils"/>
    </source>
</evidence>
<accession>A0A494VJD0</accession>
<keyword evidence="4" id="KW-0175">Coiled coil</keyword>
<dbReference type="AlphaFoldDB" id="A0A494VJD0"/>
<dbReference type="Pfam" id="PF12833">
    <property type="entry name" value="HTH_18"/>
    <property type="match status" value="1"/>
</dbReference>
<dbReference type="InterPro" id="IPR018060">
    <property type="entry name" value="HTH_AraC"/>
</dbReference>
<dbReference type="OrthoDB" id="1157557at2"/>
<keyword evidence="2" id="KW-0238">DNA-binding</keyword>
<keyword evidence="1" id="KW-0805">Transcription regulation</keyword>
<evidence type="ECO:0000256" key="3">
    <source>
        <dbReference type="ARBA" id="ARBA00023163"/>
    </source>
</evidence>
<gene>
    <name evidence="6" type="ORF">HYN43_007280</name>
</gene>
<dbReference type="SUPFAM" id="SSF51215">
    <property type="entry name" value="Regulatory protein AraC"/>
    <property type="match status" value="1"/>
</dbReference>
<keyword evidence="3" id="KW-0804">Transcription</keyword>
<evidence type="ECO:0000256" key="2">
    <source>
        <dbReference type="ARBA" id="ARBA00023125"/>
    </source>
</evidence>
<evidence type="ECO:0000256" key="1">
    <source>
        <dbReference type="ARBA" id="ARBA00023015"/>
    </source>
</evidence>
<dbReference type="RefSeq" id="WP_119408811.1">
    <property type="nucleotide sequence ID" value="NZ_CP032869.1"/>
</dbReference>
<proteinExistence type="predicted"/>
<evidence type="ECO:0000313" key="7">
    <source>
        <dbReference type="Proteomes" id="UP000270046"/>
    </source>
</evidence>
<dbReference type="GO" id="GO:0043565">
    <property type="term" value="F:sequence-specific DNA binding"/>
    <property type="evidence" value="ECO:0007669"/>
    <property type="project" value="InterPro"/>
</dbReference>
<dbReference type="InterPro" id="IPR018062">
    <property type="entry name" value="HTH_AraC-typ_CS"/>
</dbReference>
<dbReference type="PROSITE" id="PS00041">
    <property type="entry name" value="HTH_ARAC_FAMILY_1"/>
    <property type="match status" value="1"/>
</dbReference>
<dbReference type="PANTHER" id="PTHR43280">
    <property type="entry name" value="ARAC-FAMILY TRANSCRIPTIONAL REGULATOR"/>
    <property type="match status" value="1"/>
</dbReference>
<name>A0A494VJD0_9SPHI</name>
<dbReference type="Proteomes" id="UP000270046">
    <property type="component" value="Chromosome"/>
</dbReference>
<dbReference type="PRINTS" id="PR00032">
    <property type="entry name" value="HTHARAC"/>
</dbReference>
<dbReference type="InterPro" id="IPR009057">
    <property type="entry name" value="Homeodomain-like_sf"/>
</dbReference>
<organism evidence="6 7">
    <name type="scientific">Mucilaginibacter celer</name>
    <dbReference type="NCBI Taxonomy" id="2305508"/>
    <lineage>
        <taxon>Bacteria</taxon>
        <taxon>Pseudomonadati</taxon>
        <taxon>Bacteroidota</taxon>
        <taxon>Sphingobacteriia</taxon>
        <taxon>Sphingobacteriales</taxon>
        <taxon>Sphingobacteriaceae</taxon>
        <taxon>Mucilaginibacter</taxon>
    </lineage>
</organism>
<dbReference type="KEGG" id="muh:HYN43_007280"/>
<protein>
    <submittedName>
        <fullName evidence="6">Helix-turn-helix domain-containing protein</fullName>
    </submittedName>
</protein>
<dbReference type="SMART" id="SM00342">
    <property type="entry name" value="HTH_ARAC"/>
    <property type="match status" value="1"/>
</dbReference>
<dbReference type="EMBL" id="CP032869">
    <property type="protein sequence ID" value="AYL95107.1"/>
    <property type="molecule type" value="Genomic_DNA"/>
</dbReference>
<dbReference type="SUPFAM" id="SSF46689">
    <property type="entry name" value="Homeodomain-like"/>
    <property type="match status" value="1"/>
</dbReference>
<dbReference type="GO" id="GO:0003700">
    <property type="term" value="F:DNA-binding transcription factor activity"/>
    <property type="evidence" value="ECO:0007669"/>
    <property type="project" value="InterPro"/>
</dbReference>
<sequence length="297" mass="34138">MNQLILRQGISKELAHFSHILEFAHRKNNTIQLNSFNSNVADCICLYYIVDGKFTWEIDSQQHTLYPGDFAVILPGQRIGGESGILNIGMLFWIKISTEDCGKLLLGKWSGLTKKEKLAINQILLVNKQQLVLKLKEAHLLMQNLQQELQNEEVGFYTRVNQLLDELFVLISRQLIRQNNSRRDFPQTFLKLEQTLRQNLAHQWTVEEMAALTGMGTTAFTEKVKSYSGFSPLNYLINIRITEATKLLKKTEVNVTDIALSTGFYSSQHFSTTFKKLTGYTPSEFRKNKTPDYQYTS</sequence>
<feature type="domain" description="HTH araC/xylS-type" evidence="5">
    <location>
        <begin position="190"/>
        <end position="288"/>
    </location>
</feature>
<reference evidence="6 7" key="1">
    <citation type="submission" date="2018-10" db="EMBL/GenBank/DDBJ databases">
        <title>Genome sequencing of Mucilaginibacter sp. HYN0043.</title>
        <authorList>
            <person name="Kim M."/>
            <person name="Yi H."/>
        </authorList>
    </citation>
    <scope>NUCLEOTIDE SEQUENCE [LARGE SCALE GENOMIC DNA]</scope>
    <source>
        <strain evidence="6 7">HYN0043</strain>
    </source>
</reference>
<dbReference type="PANTHER" id="PTHR43280:SF28">
    <property type="entry name" value="HTH-TYPE TRANSCRIPTIONAL ACTIVATOR RHAS"/>
    <property type="match status" value="1"/>
</dbReference>
<dbReference type="Gene3D" id="1.10.10.60">
    <property type="entry name" value="Homeodomain-like"/>
    <property type="match status" value="1"/>
</dbReference>
<evidence type="ECO:0000313" key="6">
    <source>
        <dbReference type="EMBL" id="AYL95107.1"/>
    </source>
</evidence>
<evidence type="ECO:0000259" key="5">
    <source>
        <dbReference type="PROSITE" id="PS01124"/>
    </source>
</evidence>
<dbReference type="PROSITE" id="PS01124">
    <property type="entry name" value="HTH_ARAC_FAMILY_2"/>
    <property type="match status" value="1"/>
</dbReference>
<feature type="coiled-coil region" evidence="4">
    <location>
        <begin position="128"/>
        <end position="155"/>
    </location>
</feature>
<dbReference type="InterPro" id="IPR020449">
    <property type="entry name" value="Tscrpt_reg_AraC-type_HTH"/>
</dbReference>